<proteinExistence type="predicted"/>
<reference evidence="3" key="1">
    <citation type="submission" date="2020-07" db="EMBL/GenBank/DDBJ databases">
        <authorList>
            <person name="Nazaruddin N."/>
        </authorList>
    </citation>
    <scope>NUCLEOTIDE SEQUENCE</scope>
</reference>
<dbReference type="EMBL" id="CAJDYZ010009054">
    <property type="protein sequence ID" value="CAD1476119.1"/>
    <property type="molecule type" value="Genomic_DNA"/>
</dbReference>
<feature type="compositionally biased region" description="Acidic residues" evidence="1">
    <location>
        <begin position="275"/>
        <end position="288"/>
    </location>
</feature>
<comment type="caution">
    <text evidence="3">The sequence shown here is derived from an EMBL/GenBank/DDBJ whole genome shotgun (WGS) entry which is preliminary data.</text>
</comment>
<name>A0A6V7H950_9HYME</name>
<organism evidence="3 4">
    <name type="scientific">Heterotrigona itama</name>
    <dbReference type="NCBI Taxonomy" id="395501"/>
    <lineage>
        <taxon>Eukaryota</taxon>
        <taxon>Metazoa</taxon>
        <taxon>Ecdysozoa</taxon>
        <taxon>Arthropoda</taxon>
        <taxon>Hexapoda</taxon>
        <taxon>Insecta</taxon>
        <taxon>Pterygota</taxon>
        <taxon>Neoptera</taxon>
        <taxon>Endopterygota</taxon>
        <taxon>Hymenoptera</taxon>
        <taxon>Apocrita</taxon>
        <taxon>Aculeata</taxon>
        <taxon>Apoidea</taxon>
        <taxon>Anthophila</taxon>
        <taxon>Apidae</taxon>
        <taxon>Heterotrigona</taxon>
    </lineage>
</organism>
<gene>
    <name evidence="3" type="ORF">MHI_LOCUS621628</name>
</gene>
<evidence type="ECO:0000256" key="1">
    <source>
        <dbReference type="SAM" id="MobiDB-lite"/>
    </source>
</evidence>
<feature type="region of interest" description="Disordered" evidence="1">
    <location>
        <begin position="269"/>
        <end position="288"/>
    </location>
</feature>
<keyword evidence="4" id="KW-1185">Reference proteome</keyword>
<dbReference type="Proteomes" id="UP000752696">
    <property type="component" value="Unassembled WGS sequence"/>
</dbReference>
<feature type="signal peptide" evidence="2">
    <location>
        <begin position="1"/>
        <end position="24"/>
    </location>
</feature>
<protein>
    <submittedName>
        <fullName evidence="3">Uncharacterized protein</fullName>
    </submittedName>
</protein>
<evidence type="ECO:0000313" key="3">
    <source>
        <dbReference type="EMBL" id="CAD1476119.1"/>
    </source>
</evidence>
<evidence type="ECO:0000256" key="2">
    <source>
        <dbReference type="SAM" id="SignalP"/>
    </source>
</evidence>
<keyword evidence="2" id="KW-0732">Signal</keyword>
<feature type="chain" id="PRO_5027916865" evidence="2">
    <location>
        <begin position="25"/>
        <end position="415"/>
    </location>
</feature>
<dbReference type="OrthoDB" id="8192785at2759"/>
<accession>A0A6V7H950</accession>
<sequence>MTVKFVWLAGVLTLTLLVIIETSALNETRIKKEDYQRLKTYDVKGKGKKLKETRIKPIFKKCHDGEHCSIVDESDETHKDRIKRNGSTLNELDDGKKNYKKLKLIRTLSGFKKWTNKELSSDPNGDEFARKRINPRHVSYFTNNEERTSRSERYAVTRNFKDDKSEYYAQRKAVMDRFYARQREIAEKYAKKVSTTPKYIYRYDLDKETDKNNLFVKIKTDNTGQNETGNAVNSTSYDLETTTFATSTTTTTTTQEQVTEMTTVANRISRSNQDQVDEDSYDEEGDDVEYREDNNQNIEDWEAVSNTTHDDRRSDTLKYGTCSGKLVYQHNLIIAVHKSLLSEVDLTTSVEGPYCVTCIRVVPLNNNRGEVTWEANRRQDGSFSTVKLRVKGINEGELSLSVKVWAVNKVFNTCV</sequence>
<evidence type="ECO:0000313" key="4">
    <source>
        <dbReference type="Proteomes" id="UP000752696"/>
    </source>
</evidence>
<dbReference type="AlphaFoldDB" id="A0A6V7H950"/>